<evidence type="ECO:0000313" key="1">
    <source>
        <dbReference type="EMBL" id="GGA72585.1"/>
    </source>
</evidence>
<organism evidence="1 2">
    <name type="scientific">Neiella marina</name>
    <dbReference type="NCBI Taxonomy" id="508461"/>
    <lineage>
        <taxon>Bacteria</taxon>
        <taxon>Pseudomonadati</taxon>
        <taxon>Pseudomonadota</taxon>
        <taxon>Gammaproteobacteria</taxon>
        <taxon>Alteromonadales</taxon>
        <taxon>Echinimonadaceae</taxon>
        <taxon>Neiella</taxon>
    </lineage>
</organism>
<comment type="caution">
    <text evidence="1">The sequence shown here is derived from an EMBL/GenBank/DDBJ whole genome shotgun (WGS) entry which is preliminary data.</text>
</comment>
<evidence type="ECO:0000313" key="2">
    <source>
        <dbReference type="Proteomes" id="UP000619743"/>
    </source>
</evidence>
<gene>
    <name evidence="1" type="ORF">GCM10011369_12950</name>
</gene>
<keyword evidence="2" id="KW-1185">Reference proteome</keyword>
<accession>A0A8J2XNZ6</accession>
<dbReference type="Proteomes" id="UP000619743">
    <property type="component" value="Unassembled WGS sequence"/>
</dbReference>
<proteinExistence type="predicted"/>
<dbReference type="AlphaFoldDB" id="A0A8J2XNZ6"/>
<protein>
    <submittedName>
        <fullName evidence="1">Uncharacterized protein</fullName>
    </submittedName>
</protein>
<name>A0A8J2XNZ6_9GAMM</name>
<reference evidence="2" key="1">
    <citation type="journal article" date="2019" name="Int. J. Syst. Evol. Microbiol.">
        <title>The Global Catalogue of Microorganisms (GCM) 10K type strain sequencing project: providing services to taxonomists for standard genome sequencing and annotation.</title>
        <authorList>
            <consortium name="The Broad Institute Genomics Platform"/>
            <consortium name="The Broad Institute Genome Sequencing Center for Infectious Disease"/>
            <person name="Wu L."/>
            <person name="Ma J."/>
        </authorList>
    </citation>
    <scope>NUCLEOTIDE SEQUENCE [LARGE SCALE GENOMIC DNA]</scope>
    <source>
        <strain evidence="2">CGMCC 1.10130</strain>
    </source>
</reference>
<dbReference type="EMBL" id="BMDX01000004">
    <property type="protein sequence ID" value="GGA72585.1"/>
    <property type="molecule type" value="Genomic_DNA"/>
</dbReference>
<sequence length="44" mass="5175">MNDQYTELQQNQFICIQAKYGWRTPMDSNKKKALDAALGQIERQ</sequence>